<evidence type="ECO:0000313" key="3">
    <source>
        <dbReference type="Proteomes" id="UP000027341"/>
    </source>
</evidence>
<dbReference type="RefSeq" id="WP_029911894.1">
    <property type="nucleotide sequence ID" value="NZ_AP020335.1"/>
</dbReference>
<dbReference type="CDD" id="cd09111">
    <property type="entry name" value="PLDc_ymdC_like_1"/>
    <property type="match status" value="1"/>
</dbReference>
<dbReference type="SMART" id="SM00155">
    <property type="entry name" value="PLDc"/>
    <property type="match status" value="2"/>
</dbReference>
<dbReference type="AlphaFoldDB" id="A0A066ZVD4"/>
<evidence type="ECO:0000313" key="2">
    <source>
        <dbReference type="EMBL" id="KDN96209.1"/>
    </source>
</evidence>
<dbReference type="InterPro" id="IPR025202">
    <property type="entry name" value="PLD-like_dom"/>
</dbReference>
<dbReference type="Proteomes" id="UP000027341">
    <property type="component" value="Unassembled WGS sequence"/>
</dbReference>
<dbReference type="CDD" id="cd09113">
    <property type="entry name" value="PLDc_ymdC_like_2"/>
    <property type="match status" value="1"/>
</dbReference>
<proteinExistence type="predicted"/>
<dbReference type="PANTHER" id="PTHR21248">
    <property type="entry name" value="CARDIOLIPIN SYNTHASE"/>
    <property type="match status" value="1"/>
</dbReference>
<accession>A0A066ZVD4</accession>
<organism evidence="2 3">
    <name type="scientific">Hydrogenovibrio marinus</name>
    <dbReference type="NCBI Taxonomy" id="28885"/>
    <lineage>
        <taxon>Bacteria</taxon>
        <taxon>Pseudomonadati</taxon>
        <taxon>Pseudomonadota</taxon>
        <taxon>Gammaproteobacteria</taxon>
        <taxon>Thiotrichales</taxon>
        <taxon>Piscirickettsiaceae</taxon>
        <taxon>Hydrogenovibrio</taxon>
    </lineage>
</organism>
<gene>
    <name evidence="2" type="ORF">EI16_07945</name>
</gene>
<dbReference type="EMBL" id="JMIU01000001">
    <property type="protein sequence ID" value="KDN96209.1"/>
    <property type="molecule type" value="Genomic_DNA"/>
</dbReference>
<dbReference type="STRING" id="28885.EI16_07945"/>
<dbReference type="GO" id="GO:0030572">
    <property type="term" value="F:phosphatidyltransferase activity"/>
    <property type="evidence" value="ECO:0007669"/>
    <property type="project" value="UniProtKB-ARBA"/>
</dbReference>
<evidence type="ECO:0000259" key="1">
    <source>
        <dbReference type="PROSITE" id="PS50035"/>
    </source>
</evidence>
<dbReference type="GO" id="GO:0032049">
    <property type="term" value="P:cardiolipin biosynthetic process"/>
    <property type="evidence" value="ECO:0007669"/>
    <property type="project" value="UniProtKB-ARBA"/>
</dbReference>
<protein>
    <recommendedName>
        <fullName evidence="1">PLD phosphodiesterase domain-containing protein</fullName>
    </recommendedName>
</protein>
<dbReference type="PROSITE" id="PS50035">
    <property type="entry name" value="PLD"/>
    <property type="match status" value="2"/>
</dbReference>
<reference evidence="2 3" key="1">
    <citation type="submission" date="2014-04" db="EMBL/GenBank/DDBJ databases">
        <title>Draft genome sequence of Hydrogenovibrio marinus MH-110, a model organism for aerobic H2 metabolism.</title>
        <authorList>
            <person name="Cha H.J."/>
            <person name="Jo B.H."/>
            <person name="Hwang B.H."/>
        </authorList>
    </citation>
    <scope>NUCLEOTIDE SEQUENCE [LARGE SCALE GENOMIC DNA]</scope>
    <source>
        <strain evidence="2 3">MH-110</strain>
    </source>
</reference>
<sequence>MAKVSDDGFDFLNTEDAVPPVTDALSFADTFETAGLADSLSDGVSGFYALSSPVDALAARLLMIDRAKTRLCLQYYLFKEDMIGALLIDRLLKAADRGVEIQLLLDDLQGARRGASFALLANHPKVEIRLFNPNLFRGLFRGLVLLFNMEKLGHRMHNKAMVVDGEVALFGGRNIGTEYFLSDEERMFLDYDVMAFGPIGFQVQLAFDTYWQSGESKAMNQLDAALYTIKNHQRNRWRHQQAISHFDAMPIAELLKQSPLQNFSNKLPLELAHADLLVDPPEKINSYYMEKLSLAYQLSHEIDVEKSLTLVSPYFIPTQEGLDRFRRYREQGVKIRVLTNSLASTDVTLVYSAYQHYQQSLLEMGVELYELRPKGWLKSWTQALLAKLHWSDSEWLQSHQLFQYWHRHQLSLHTKLAVIDDRYLLTGSANADPRSRKLNTEMLAIIDSEAMASQETAQLESVLSGDIFYKLALEDGEVVWHYEEDGQQKTAISPPEASHWRKITTKMMGWLPIEGYL</sequence>
<comment type="caution">
    <text evidence="2">The sequence shown here is derived from an EMBL/GenBank/DDBJ whole genome shotgun (WGS) entry which is preliminary data.</text>
</comment>
<feature type="domain" description="PLD phosphodiesterase" evidence="1">
    <location>
        <begin position="152"/>
        <end position="179"/>
    </location>
</feature>
<dbReference type="PANTHER" id="PTHR21248:SF12">
    <property type="entry name" value="CARDIOLIPIN SYNTHASE C"/>
    <property type="match status" value="1"/>
</dbReference>
<dbReference type="SUPFAM" id="SSF56024">
    <property type="entry name" value="Phospholipase D/nuclease"/>
    <property type="match status" value="2"/>
</dbReference>
<dbReference type="Pfam" id="PF13091">
    <property type="entry name" value="PLDc_2"/>
    <property type="match status" value="2"/>
</dbReference>
<name>A0A066ZVD4_HYDMR</name>
<dbReference type="Gene3D" id="3.30.870.10">
    <property type="entry name" value="Endonuclease Chain A"/>
    <property type="match status" value="2"/>
</dbReference>
<dbReference type="InterPro" id="IPR001736">
    <property type="entry name" value="PLipase_D/transphosphatidylase"/>
</dbReference>
<feature type="domain" description="PLD phosphodiesterase" evidence="1">
    <location>
        <begin position="408"/>
        <end position="435"/>
    </location>
</feature>
<keyword evidence="3" id="KW-1185">Reference proteome</keyword>